<evidence type="ECO:0000259" key="2">
    <source>
        <dbReference type="Pfam" id="PF06808"/>
    </source>
</evidence>
<feature type="transmembrane region" description="Helical" evidence="1">
    <location>
        <begin position="399"/>
        <end position="417"/>
    </location>
</feature>
<dbReference type="PANTHER" id="PTHR43849:SF2">
    <property type="entry name" value="BLL3936 PROTEIN"/>
    <property type="match status" value="1"/>
</dbReference>
<evidence type="ECO:0000313" key="4">
    <source>
        <dbReference type="Proteomes" id="UP000310541"/>
    </source>
</evidence>
<comment type="caution">
    <text evidence="3">The sequence shown here is derived from an EMBL/GenBank/DDBJ whole genome shotgun (WGS) entry which is preliminary data.</text>
</comment>
<gene>
    <name evidence="3" type="ORF">FBF83_06780</name>
</gene>
<proteinExistence type="predicted"/>
<feature type="transmembrane region" description="Helical" evidence="1">
    <location>
        <begin position="113"/>
        <end position="129"/>
    </location>
</feature>
<accession>A0A4U1MMZ8</accession>
<feature type="domain" description="TRAP C4-dicarboxylate transport system permease DctM subunit" evidence="2">
    <location>
        <begin position="435"/>
        <end position="635"/>
    </location>
</feature>
<keyword evidence="1" id="KW-0472">Membrane</keyword>
<feature type="domain" description="TRAP C4-dicarboxylate transport system permease DctM subunit" evidence="2">
    <location>
        <begin position="123"/>
        <end position="393"/>
    </location>
</feature>
<dbReference type="InterPro" id="IPR010656">
    <property type="entry name" value="DctM"/>
</dbReference>
<feature type="transmembrane region" description="Helical" evidence="1">
    <location>
        <begin position="27"/>
        <end position="45"/>
    </location>
</feature>
<name>A0A4U1MMZ8_9BACL</name>
<evidence type="ECO:0000256" key="1">
    <source>
        <dbReference type="SAM" id="Phobius"/>
    </source>
</evidence>
<feature type="transmembrane region" description="Helical" evidence="1">
    <location>
        <begin position="429"/>
        <end position="445"/>
    </location>
</feature>
<organism evidence="3 4">
    <name type="scientific">Guptibacillus hwajinpoensis</name>
    <dbReference type="NCBI Taxonomy" id="208199"/>
    <lineage>
        <taxon>Bacteria</taxon>
        <taxon>Bacillati</taxon>
        <taxon>Bacillota</taxon>
        <taxon>Bacilli</taxon>
        <taxon>Bacillales</taxon>
        <taxon>Guptibacillaceae</taxon>
        <taxon>Guptibacillus</taxon>
    </lineage>
</organism>
<feature type="transmembrane region" description="Helical" evidence="1">
    <location>
        <begin position="136"/>
        <end position="154"/>
    </location>
</feature>
<dbReference type="PANTHER" id="PTHR43849">
    <property type="entry name" value="BLL3936 PROTEIN"/>
    <property type="match status" value="1"/>
</dbReference>
<dbReference type="Proteomes" id="UP000310541">
    <property type="component" value="Unassembled WGS sequence"/>
</dbReference>
<dbReference type="AlphaFoldDB" id="A0A4U1MMZ8"/>
<feature type="transmembrane region" description="Helical" evidence="1">
    <location>
        <begin position="610"/>
        <end position="628"/>
    </location>
</feature>
<feature type="transmembrane region" description="Helical" evidence="1">
    <location>
        <begin position="174"/>
        <end position="207"/>
    </location>
</feature>
<feature type="transmembrane region" description="Helical" evidence="1">
    <location>
        <begin position="83"/>
        <end position="101"/>
    </location>
</feature>
<protein>
    <submittedName>
        <fullName evidence="3">TRAP transporter permease</fullName>
    </submittedName>
</protein>
<evidence type="ECO:0000313" key="3">
    <source>
        <dbReference type="EMBL" id="TKD72673.1"/>
    </source>
</evidence>
<feature type="transmembrane region" description="Helical" evidence="1">
    <location>
        <begin position="513"/>
        <end position="534"/>
    </location>
</feature>
<reference evidence="3 4" key="1">
    <citation type="submission" date="2019-04" db="EMBL/GenBank/DDBJ databases">
        <title>Genome sequence of Bacillus hwajinpoensis strain Y2.</title>
        <authorList>
            <person name="Fair J.L."/>
            <person name="Maclea K.S."/>
        </authorList>
    </citation>
    <scope>NUCLEOTIDE SEQUENCE [LARGE SCALE GENOMIC DNA]</scope>
    <source>
        <strain evidence="3 4">Y2</strain>
    </source>
</reference>
<feature type="transmembrane region" description="Helical" evidence="1">
    <location>
        <begin position="640"/>
        <end position="663"/>
    </location>
</feature>
<keyword evidence="1" id="KW-1133">Transmembrane helix</keyword>
<dbReference type="InterPro" id="IPR011853">
    <property type="entry name" value="TRAP_DctM-Dct_fused"/>
</dbReference>
<dbReference type="Pfam" id="PF06808">
    <property type="entry name" value="DctM"/>
    <property type="match status" value="2"/>
</dbReference>
<dbReference type="NCBIfam" id="TIGR02123">
    <property type="entry name" value="TRAP_fused"/>
    <property type="match status" value="1"/>
</dbReference>
<dbReference type="OrthoDB" id="9759894at2"/>
<feature type="transmembrane region" description="Helical" evidence="1">
    <location>
        <begin position="57"/>
        <end position="73"/>
    </location>
</feature>
<feature type="transmembrane region" description="Helical" evidence="1">
    <location>
        <begin position="669"/>
        <end position="699"/>
    </location>
</feature>
<feature type="transmembrane region" description="Helical" evidence="1">
    <location>
        <begin position="310"/>
        <end position="331"/>
    </location>
</feature>
<sequence>MEKKNIEATDYDRESNVRSLHLSKMKFVVTLLAAGLALFHLYTSYAGSLVDIQQRSIHLYTLMALGFLIYPFMKKNASKRIPIYDYILFTLSLIIGIYMLFTAERIIQSGGQINSLDFIVGIVIVLLLFDITRRITGWGLTLLGAAFLVYGFYVKLSIYPQLTEPVILSVSKQIISQLVFITEGILGTAIGVSASYIILFILFGAFLSRSGMGQLFNDLALAVAGHTKGGPAKVAVIASGFLGSINGSAIANVVTTGAFTIPLMKKIGYHKNFAGAVESAASVGGQILPPIMGAAAFIMAENLNVPYTKIILAGIIPAVLFYIGILLQVHFRAAKRGLKGLPKSELPTVKAVLIERGHLIIPMLFLLYLLFSGKTPFFAAFWSIIATVIISASRKMLPLIMLLGFFLIFQPQIVSVLSGSPLPNVRGDWWELLIIVLLPFIINVWRRVLKLEAEEIGVMDSIQALEEGAKTTIPVAIACGAVGIVVGIASLTGVALEIANSIVSIGSMVNSPLIQLIITLLLAMITSIILGMGLPSIPTYIITSTMAAPILLQLPLFRELAGSPETAIFVAHMFVFYFGIFANITPPVALAAFAGAGISGGDPNKTGFQAMKLAIAGFIVPFMFVFSHEMLMVDATVMNVLLIAVTSLVGVFLLSVTAEGYFITALPVWFRLLTGIGALLLIYPGIVTDIIGGLVFLLLMVRNYLVKRNDSEQSIST</sequence>
<keyword evidence="1" id="KW-0812">Transmembrane</keyword>
<dbReference type="EMBL" id="SWFM01000001">
    <property type="protein sequence ID" value="TKD72673.1"/>
    <property type="molecule type" value="Genomic_DNA"/>
</dbReference>
<feature type="transmembrane region" description="Helical" evidence="1">
    <location>
        <begin position="273"/>
        <end position="298"/>
    </location>
</feature>
<feature type="transmembrane region" description="Helical" evidence="1">
    <location>
        <begin position="569"/>
        <end position="598"/>
    </location>
</feature>